<dbReference type="GO" id="GO:0005829">
    <property type="term" value="C:cytosol"/>
    <property type="evidence" value="ECO:0007669"/>
    <property type="project" value="TreeGrafter"/>
</dbReference>
<dbReference type="InterPro" id="IPR052341">
    <property type="entry name" value="LOG_family_nucleotidases"/>
</dbReference>
<reference evidence="1" key="1">
    <citation type="submission" date="2019-08" db="EMBL/GenBank/DDBJ databases">
        <authorList>
            <person name="Kucharzyk K."/>
            <person name="Murdoch R.W."/>
            <person name="Higgins S."/>
            <person name="Loffler F."/>
        </authorList>
    </citation>
    <scope>NUCLEOTIDE SEQUENCE</scope>
</reference>
<sequence>MPLVLVDRPGGTYWKTWDKHIREHLLRDQLISPDDLNLYQITDDPDQAVKIITRFYRNFHSSRFVKDLFVIRLKHAPSPSAIEAMNEDFADIVVGPPIKAIDPTPDEIADNDHVDLARIAFGFNRRDYGRLRHLIDTLNSF</sequence>
<dbReference type="SUPFAM" id="SSF102405">
    <property type="entry name" value="MCP/YpsA-like"/>
    <property type="match status" value="1"/>
</dbReference>
<dbReference type="AlphaFoldDB" id="A0A645J9B3"/>
<protein>
    <submittedName>
        <fullName evidence="1">Uncharacterized protein</fullName>
    </submittedName>
</protein>
<dbReference type="PANTHER" id="PTHR43393:SF2">
    <property type="entry name" value="CYTOKININ RIBOSIDE 5'-MONOPHOSPHATE PHOSPHORIBOHYDROLASE"/>
    <property type="match status" value="1"/>
</dbReference>
<organism evidence="1">
    <name type="scientific">bioreactor metagenome</name>
    <dbReference type="NCBI Taxonomy" id="1076179"/>
    <lineage>
        <taxon>unclassified sequences</taxon>
        <taxon>metagenomes</taxon>
        <taxon>ecological metagenomes</taxon>
    </lineage>
</organism>
<proteinExistence type="predicted"/>
<dbReference type="Gene3D" id="3.40.50.450">
    <property type="match status" value="1"/>
</dbReference>
<evidence type="ECO:0000313" key="1">
    <source>
        <dbReference type="EMBL" id="MPN60016.1"/>
    </source>
</evidence>
<accession>A0A645J9B3</accession>
<gene>
    <name evidence="1" type="ORF">SDC9_207739</name>
</gene>
<name>A0A645J9B3_9ZZZZ</name>
<comment type="caution">
    <text evidence="1">The sequence shown here is derived from an EMBL/GenBank/DDBJ whole genome shotgun (WGS) entry which is preliminary data.</text>
</comment>
<dbReference type="EMBL" id="VSSQ01134715">
    <property type="protein sequence ID" value="MPN60016.1"/>
    <property type="molecule type" value="Genomic_DNA"/>
</dbReference>
<dbReference type="PANTHER" id="PTHR43393">
    <property type="entry name" value="CYTOKININ RIBOSIDE 5'-MONOPHOSPHATE PHOSPHORIBOHYDROLASE"/>
    <property type="match status" value="1"/>
</dbReference>